<organism evidence="5 6">
    <name type="scientific">Galbibacter pacificus</name>
    <dbReference type="NCBI Taxonomy" id="2996052"/>
    <lineage>
        <taxon>Bacteria</taxon>
        <taxon>Pseudomonadati</taxon>
        <taxon>Bacteroidota</taxon>
        <taxon>Flavobacteriia</taxon>
        <taxon>Flavobacteriales</taxon>
        <taxon>Flavobacteriaceae</taxon>
        <taxon>Galbibacter</taxon>
    </lineage>
</organism>
<dbReference type="Proteomes" id="UP001153642">
    <property type="component" value="Unassembled WGS sequence"/>
</dbReference>
<dbReference type="Pfam" id="PF19077">
    <property type="entry name" value="Big_13"/>
    <property type="match status" value="4"/>
</dbReference>
<dbReference type="InterPro" id="IPR026341">
    <property type="entry name" value="T9SS_type_B"/>
</dbReference>
<feature type="domain" description="DUF11" evidence="2">
    <location>
        <begin position="1332"/>
        <end position="1446"/>
    </location>
</feature>
<dbReference type="EMBL" id="JAPMUA010000007">
    <property type="protein sequence ID" value="MDG3587552.1"/>
    <property type="molecule type" value="Genomic_DNA"/>
</dbReference>
<dbReference type="Pfam" id="PF19081">
    <property type="entry name" value="Ig_7"/>
    <property type="match status" value="1"/>
</dbReference>
<gene>
    <name evidence="5" type="ORF">OSR52_16965</name>
</gene>
<protein>
    <submittedName>
        <fullName evidence="5">Ig-like domain-containing protein</fullName>
    </submittedName>
</protein>
<feature type="compositionally biased region" description="Polar residues" evidence="1">
    <location>
        <begin position="1020"/>
        <end position="1029"/>
    </location>
</feature>
<feature type="compositionally biased region" description="Low complexity" evidence="1">
    <location>
        <begin position="662"/>
        <end position="680"/>
    </location>
</feature>
<feature type="region of interest" description="Disordered" evidence="1">
    <location>
        <begin position="1020"/>
        <end position="1042"/>
    </location>
</feature>
<name>A0ABT6FWB5_9FLAO</name>
<dbReference type="InterPro" id="IPR013783">
    <property type="entry name" value="Ig-like_fold"/>
</dbReference>
<dbReference type="Pfam" id="PF13585">
    <property type="entry name" value="CHU_C"/>
    <property type="match status" value="1"/>
</dbReference>
<dbReference type="Pfam" id="PF01345">
    <property type="entry name" value="DUF11"/>
    <property type="match status" value="1"/>
</dbReference>
<reference evidence="5" key="1">
    <citation type="submission" date="2022-11" db="EMBL/GenBank/DDBJ databases">
        <title>High-quality draft genome sequence of Galbibacter sp. strain CMA-7.</title>
        <authorList>
            <person name="Wei L."/>
            <person name="Dong C."/>
            <person name="Shao Z."/>
        </authorList>
    </citation>
    <scope>NUCLEOTIDE SEQUENCE</scope>
    <source>
        <strain evidence="5">CMA-7</strain>
    </source>
</reference>
<feature type="domain" description="Bacterial Ig-like" evidence="3">
    <location>
        <begin position="955"/>
        <end position="1037"/>
    </location>
</feature>
<evidence type="ECO:0000313" key="6">
    <source>
        <dbReference type="Proteomes" id="UP001153642"/>
    </source>
</evidence>
<sequence>MATLLLNVGAYAQNKVFTTTISSVDQTDDPNNANDGDLSTKANVRASSGIAIGIGAYSGHIELQYPSAVPANTTTYIKIDTEANLLPALLGGDLGDVLSEVLGTVLIGNQEFTVSALNGEDNPIITGRSQIDDDFSQNRLRIVVDKNEDYYVAVTPNENYDRIRLTSRLGSLIGLGNTKRLGVYGAYYVTSSNECGIPTFTSFNGEGITLDLINLGGAGVENPHHFIDDDPNSYSELNLGLLSVAASIQQSAYFEGSSNTTDNFNLKMGIMPALLAVGALNNITIIASNNGEVVQTIPFSSLLNVDLLTLIQINANNGLPTTIPFSIGQPVDRITVRYTSLLNVEIAQNLDLYGITRTPALPVIDIDASQNMVCSGNTASLVATSNPSDQELRWYSASTSGTPLAITASGESFTTPEITEDTTFYVAVARPGCTQESARIAVEVETSARPTASDITVTGNEDPVCESSNVILVPSSSITGTFSWFFDADKTSPITDGLTNNGVTYNVDQEGVLTVNNLMPTDTPIDYYVSITDTITGCDNAAGDLAMATVDVIANSLTPSITIDPNITADDIININESQGTVIITGSVGGDVQAGDMVTLVINQIPYAGTVANDLTYSIEVEGSDLIADPGLTVNAIVETSNGTCTSNASATESYSIDTSAPVVPTVDPQTTNDTTPTITGTATSANNLFISVNGVSYTEGDGNLTDNGDDTWSLTIPTGNELPEGVYDVAVTATDDAGNTANDTTTDELAIDLTNPEIPTVNPLTTNSNTPTISGTASSEDELTVAVNGVTYTEGDGNLTDNGDDTWTLVVPDTNVIPDGVYDVMATATDNAGNTANDTTTDELTINSLAPDNPTVDFLTTNDNTPEITGTANSTDDLTVELDGITYTEGDGNLTDNGDDTWTLQIPDANDLTDGIYDINAVATQGALSANDATVNELTIDTTAPQLPTVDQLVTNDTTPEITGTASSEDELTVTVNGITYTEGDGNLTDNGDDTWALQIPDANELPDGVYDVMATATDQAGNTSNDNTTDELTIDSSLPDTPTVDTLATSDNTPTVTGTANSVDNLTVEVNEIVYTEGDGNLTDNGDDTWSLTIPDNHPLPDGFYDIVATVTDDFGNTNNDTTLNELTIDTSTPDIPTVNPLVTEDKTPTITGTANTADNLMVIVNGVNYAEGGRYLQDNHDNTWTLTIPEMDSLSPGVYDVVAVLTNITGESVTDNTTDELSIIEVGTGPDPTTPVVTPVTTNDPTPIITGTADSSDELTVELNGETYTEGDGNLTDNEDDTWELTVPEGNEIPEGTYDVIATVTNSTGGTTTDTTTDELTIEDIPVSDISIIKTVDNLNPLVGEIVTFTISVVNNGETQFSNTIVNEVLASGFTYQQHTASIGYYQPANGRWTIDALSANETATLTLRAQVNPTGIHTNIASIETSTPEDGDANNNSSEVTLELSCLTVFNEFTPNNDGYNDYFRIECIERYPNSELRIFNRYGNKVYETIGYQNDWTGIANVNGAVNRGKELPAGAYFYSLKIDELGEDKSGWLYIAK</sequence>
<accession>A0ABT6FWB5</accession>
<dbReference type="InterPro" id="IPR001434">
    <property type="entry name" value="OmcB-like_DUF11"/>
</dbReference>
<evidence type="ECO:0000259" key="4">
    <source>
        <dbReference type="Pfam" id="PF19081"/>
    </source>
</evidence>
<evidence type="ECO:0000313" key="5">
    <source>
        <dbReference type="EMBL" id="MDG3587552.1"/>
    </source>
</evidence>
<feature type="region of interest" description="Disordered" evidence="1">
    <location>
        <begin position="661"/>
        <end position="680"/>
    </location>
</feature>
<evidence type="ECO:0000256" key="1">
    <source>
        <dbReference type="SAM" id="MobiDB-lite"/>
    </source>
</evidence>
<evidence type="ECO:0000259" key="3">
    <source>
        <dbReference type="Pfam" id="PF19077"/>
    </source>
</evidence>
<feature type="domain" description="Bacterial Ig-like" evidence="3">
    <location>
        <begin position="766"/>
        <end position="842"/>
    </location>
</feature>
<dbReference type="InterPro" id="IPR044016">
    <property type="entry name" value="Big_13"/>
</dbReference>
<dbReference type="NCBIfam" id="NF033510">
    <property type="entry name" value="Ca_tandemer"/>
    <property type="match status" value="5"/>
</dbReference>
<comment type="caution">
    <text evidence="5">The sequence shown here is derived from an EMBL/GenBank/DDBJ whole genome shotgun (WGS) entry which is preliminary data.</text>
</comment>
<feature type="domain" description="Ig-like" evidence="4">
    <location>
        <begin position="359"/>
        <end position="445"/>
    </location>
</feature>
<evidence type="ECO:0000259" key="2">
    <source>
        <dbReference type="Pfam" id="PF01345"/>
    </source>
</evidence>
<dbReference type="Gene3D" id="2.60.40.10">
    <property type="entry name" value="Immunoglobulins"/>
    <property type="match status" value="7"/>
</dbReference>
<dbReference type="InterPro" id="IPR044023">
    <property type="entry name" value="Ig_7"/>
</dbReference>
<dbReference type="NCBIfam" id="NF012196">
    <property type="entry name" value="Ig_like_ice"/>
    <property type="match status" value="1"/>
</dbReference>
<keyword evidence="6" id="KW-1185">Reference proteome</keyword>
<feature type="domain" description="Bacterial Ig-like" evidence="3">
    <location>
        <begin position="670"/>
        <end position="753"/>
    </location>
</feature>
<dbReference type="RefSeq" id="WP_277901216.1">
    <property type="nucleotide sequence ID" value="NZ_JAPMUA010000007.1"/>
</dbReference>
<proteinExistence type="predicted"/>
<dbReference type="InterPro" id="IPR049826">
    <property type="entry name" value="Ig-like_ice"/>
</dbReference>
<dbReference type="NCBIfam" id="TIGR04131">
    <property type="entry name" value="Bac_Flav_CTERM"/>
    <property type="match status" value="1"/>
</dbReference>
<feature type="domain" description="Bacterial Ig-like" evidence="3">
    <location>
        <begin position="1050"/>
        <end position="1133"/>
    </location>
</feature>